<reference evidence="1" key="1">
    <citation type="submission" date="2018-05" db="EMBL/GenBank/DDBJ databases">
        <authorList>
            <person name="Lanie J.A."/>
            <person name="Ng W.-L."/>
            <person name="Kazmierczak K.M."/>
            <person name="Andrzejewski T.M."/>
            <person name="Davidsen T.M."/>
            <person name="Wayne K.J."/>
            <person name="Tettelin H."/>
            <person name="Glass J.I."/>
            <person name="Rusch D."/>
            <person name="Podicherti R."/>
            <person name="Tsui H.-C.T."/>
            <person name="Winkler M.E."/>
        </authorList>
    </citation>
    <scope>NUCLEOTIDE SEQUENCE</scope>
</reference>
<dbReference type="AlphaFoldDB" id="A0A383ERH0"/>
<dbReference type="SUPFAM" id="SSF51338">
    <property type="entry name" value="Composite domain of metallo-dependent hydrolases"/>
    <property type="match status" value="1"/>
</dbReference>
<dbReference type="EMBL" id="UINC01228060">
    <property type="protein sequence ID" value="SVE59219.1"/>
    <property type="molecule type" value="Genomic_DNA"/>
</dbReference>
<dbReference type="InterPro" id="IPR011059">
    <property type="entry name" value="Metal-dep_hydrolase_composite"/>
</dbReference>
<dbReference type="Gene3D" id="2.30.40.10">
    <property type="entry name" value="Urease, subunit C, domain 1"/>
    <property type="match status" value="1"/>
</dbReference>
<protein>
    <submittedName>
        <fullName evidence="1">Uncharacterized protein</fullName>
    </submittedName>
</protein>
<feature type="non-terminal residue" evidence="1">
    <location>
        <position position="55"/>
    </location>
</feature>
<evidence type="ECO:0000313" key="1">
    <source>
        <dbReference type="EMBL" id="SVE59219.1"/>
    </source>
</evidence>
<name>A0A383ERH0_9ZZZZ</name>
<dbReference type="GO" id="GO:0016810">
    <property type="term" value="F:hydrolase activity, acting on carbon-nitrogen (but not peptide) bonds"/>
    <property type="evidence" value="ECO:0007669"/>
    <property type="project" value="InterPro"/>
</dbReference>
<organism evidence="1">
    <name type="scientific">marine metagenome</name>
    <dbReference type="NCBI Taxonomy" id="408172"/>
    <lineage>
        <taxon>unclassified sequences</taxon>
        <taxon>metagenomes</taxon>
        <taxon>ecological metagenomes</taxon>
    </lineage>
</organism>
<accession>A0A383ERH0</accession>
<proteinExistence type="predicted"/>
<sequence length="55" mass="6124">MTDIILKNFDLLDPEIGELKSGYEVLISGGIIEKVVKGKIKSRKAIVYDLSRCTL</sequence>
<gene>
    <name evidence="1" type="ORF">METZ01_LOCUS512073</name>
</gene>